<sequence>MMAWLVGKASVLARRPLENQEWKRHIVEVMPPLW</sequence>
<dbReference type="AlphaFoldDB" id="A0A0A9C1G7"/>
<organism evidence="1">
    <name type="scientific">Arundo donax</name>
    <name type="common">Giant reed</name>
    <name type="synonym">Donax arundinaceus</name>
    <dbReference type="NCBI Taxonomy" id="35708"/>
    <lineage>
        <taxon>Eukaryota</taxon>
        <taxon>Viridiplantae</taxon>
        <taxon>Streptophyta</taxon>
        <taxon>Embryophyta</taxon>
        <taxon>Tracheophyta</taxon>
        <taxon>Spermatophyta</taxon>
        <taxon>Magnoliopsida</taxon>
        <taxon>Liliopsida</taxon>
        <taxon>Poales</taxon>
        <taxon>Poaceae</taxon>
        <taxon>PACMAD clade</taxon>
        <taxon>Arundinoideae</taxon>
        <taxon>Arundineae</taxon>
        <taxon>Arundo</taxon>
    </lineage>
</organism>
<accession>A0A0A9C1G7</accession>
<dbReference type="EMBL" id="GBRH01232513">
    <property type="protein sequence ID" value="JAD65382.1"/>
    <property type="molecule type" value="Transcribed_RNA"/>
</dbReference>
<protein>
    <submittedName>
        <fullName evidence="1">Uncharacterized protein</fullName>
    </submittedName>
</protein>
<evidence type="ECO:0000313" key="1">
    <source>
        <dbReference type="EMBL" id="JAD65382.1"/>
    </source>
</evidence>
<proteinExistence type="predicted"/>
<name>A0A0A9C1G7_ARUDO</name>
<reference evidence="1" key="1">
    <citation type="submission" date="2014-09" db="EMBL/GenBank/DDBJ databases">
        <authorList>
            <person name="Magalhaes I.L.F."/>
            <person name="Oliveira U."/>
            <person name="Santos F.R."/>
            <person name="Vidigal T.H.D.A."/>
            <person name="Brescovit A.D."/>
            <person name="Santos A.J."/>
        </authorList>
    </citation>
    <scope>NUCLEOTIDE SEQUENCE</scope>
    <source>
        <tissue evidence="1">Shoot tissue taken approximately 20 cm above the soil surface</tissue>
    </source>
</reference>
<reference evidence="1" key="2">
    <citation type="journal article" date="2015" name="Data Brief">
        <title>Shoot transcriptome of the giant reed, Arundo donax.</title>
        <authorList>
            <person name="Barrero R.A."/>
            <person name="Guerrero F.D."/>
            <person name="Moolhuijzen P."/>
            <person name="Goolsby J.A."/>
            <person name="Tidwell J."/>
            <person name="Bellgard S.E."/>
            <person name="Bellgard M.I."/>
        </authorList>
    </citation>
    <scope>NUCLEOTIDE SEQUENCE</scope>
    <source>
        <tissue evidence="1">Shoot tissue taken approximately 20 cm above the soil surface</tissue>
    </source>
</reference>